<protein>
    <recommendedName>
        <fullName evidence="6">Chromatin assembly factor 1 subunit A dimerization domain-containing protein</fullName>
    </recommendedName>
</protein>
<dbReference type="GO" id="GO:0033186">
    <property type="term" value="C:CAF-1 complex"/>
    <property type="evidence" value="ECO:0007669"/>
    <property type="project" value="TreeGrafter"/>
</dbReference>
<proteinExistence type="predicted"/>
<dbReference type="AlphaFoldDB" id="A0AAW1SLA6"/>
<dbReference type="GO" id="GO:0006281">
    <property type="term" value="P:DNA repair"/>
    <property type="evidence" value="ECO:0007669"/>
    <property type="project" value="UniProtKB-KW"/>
</dbReference>
<dbReference type="PANTHER" id="PTHR15272:SF0">
    <property type="entry name" value="CHROMATIN ASSEMBLY FACTOR 1 SUBUNIT A"/>
    <property type="match status" value="1"/>
</dbReference>
<reference evidence="7 8" key="1">
    <citation type="journal article" date="2024" name="Nat. Commun.">
        <title>Phylogenomics reveals the evolutionary origins of lichenization in chlorophyte algae.</title>
        <authorList>
            <person name="Puginier C."/>
            <person name="Libourel C."/>
            <person name="Otte J."/>
            <person name="Skaloud P."/>
            <person name="Haon M."/>
            <person name="Grisel S."/>
            <person name="Petersen M."/>
            <person name="Berrin J.G."/>
            <person name="Delaux P.M."/>
            <person name="Dal Grande F."/>
            <person name="Keller J."/>
        </authorList>
    </citation>
    <scope>NUCLEOTIDE SEQUENCE [LARGE SCALE GENOMIC DNA]</scope>
    <source>
        <strain evidence="7 8">SAG 245.80</strain>
    </source>
</reference>
<dbReference type="Pfam" id="PF12253">
    <property type="entry name" value="CAF1A_dimeriz"/>
    <property type="match status" value="1"/>
</dbReference>
<evidence type="ECO:0000256" key="5">
    <source>
        <dbReference type="SAM" id="MobiDB-lite"/>
    </source>
</evidence>
<organism evidence="7 8">
    <name type="scientific">Elliptochloris bilobata</name>
    <dbReference type="NCBI Taxonomy" id="381761"/>
    <lineage>
        <taxon>Eukaryota</taxon>
        <taxon>Viridiplantae</taxon>
        <taxon>Chlorophyta</taxon>
        <taxon>core chlorophytes</taxon>
        <taxon>Trebouxiophyceae</taxon>
        <taxon>Trebouxiophyceae incertae sedis</taxon>
        <taxon>Elliptochloris clade</taxon>
        <taxon>Elliptochloris</taxon>
    </lineage>
</organism>
<evidence type="ECO:0000256" key="1">
    <source>
        <dbReference type="ARBA" id="ARBA00004123"/>
    </source>
</evidence>
<keyword evidence="3" id="KW-0234">DNA repair</keyword>
<feature type="compositionally biased region" description="Acidic residues" evidence="5">
    <location>
        <begin position="478"/>
        <end position="508"/>
    </location>
</feature>
<accession>A0AAW1SLA6</accession>
<dbReference type="PANTHER" id="PTHR15272">
    <property type="entry name" value="CHROMATIN ASSEMBLY FACTOR 1 SUBUNIT A CAF-1 SUBUNIT A"/>
    <property type="match status" value="1"/>
</dbReference>
<feature type="region of interest" description="Disordered" evidence="5">
    <location>
        <begin position="211"/>
        <end position="293"/>
    </location>
</feature>
<sequence>MEVEAAGLRQTVAALRPLGPLGHGHRTALARAEVAGALVGCNLPLSVLEAQLLGLHSGVPDVTPAAVRNLVLDLASRRSFAAKGAAAKTLDAMEDISEALLWQWELRDSKALPKALRPEAVQRKKELHKAADRLTALATAAAALAAAGKSKAADAKAARALAKLAVVEAPWPQAPGAAAAAAAGIPRPACLPGAGGAADAQVPVGAHAAGATANDGVPSQSGSPAAKRARAKAASAEREAAAAERERKKAEREAEKETARLEKEAARRAKEAAKAAGEEEKKAQKKGFKSAKALDKSRSFMDRFVKKAPASPEAARGTASASTSPVSAARQPRRLEFPYHQLFSPPPGHQRLAAGEARTAELDAALARPLESDELDDAQRCILEHWRGRARFVRVKGMPPTWARKAGADAASLAALLEREYGGGSGLAELPMWRRKYLWFSGDGSKRPPYYGSWSRASNVVTGRRPLARDDSMDYEVMSDQEWEEEPDGEDLSDGEADEEEEEPEESGGDGFVVGDAYLSDDEGLHSGCLGLDDLAAELHLDAAADEATSAERPAAAESVARERQTALLEEALRQARRKHLPLLVSRLPSAGRGVGGAAGNPDHARCQLADAALLDALQAHVVNPRAGPQLPPDIMAEDAGELPPAAAPPAGPAAAAPAAAGAAVAGAGGARRARPPAACPEDLAPVLAEFLLANPGTRAIAKVTQAFIDAHPDRKVTKNGDGTEEPTSTADPYWDRLFDAVAAPAPAGHGAGSGPGTLTPPLPGVFFDPGRLGRCAGAVPAAAAAALLKGLGSAAAPAALKAECARAAAHLAMVLTEQGAGAGAHAPTPSKVWRSERAAPVAASLEQLFAEPALMPTLAACLAARKPEEASLLLGALVKIGNLDPLEFLPAPAFVQAAGVEDNRSLAKHATMALAALLRDPAGADALLGRAPGREVPPGLAGAMCVRLCDANAREPVLLAALEVLRLVAAAGGLQLRAADELCGAVCALANPCSSVSSAVRAHAGAVWAALGGQA</sequence>
<evidence type="ECO:0000256" key="2">
    <source>
        <dbReference type="ARBA" id="ARBA00022763"/>
    </source>
</evidence>
<keyword evidence="8" id="KW-1185">Reference proteome</keyword>
<feature type="compositionally biased region" description="Basic and acidic residues" evidence="5">
    <location>
        <begin position="235"/>
        <end position="282"/>
    </location>
</feature>
<evidence type="ECO:0000256" key="4">
    <source>
        <dbReference type="ARBA" id="ARBA00023242"/>
    </source>
</evidence>
<gene>
    <name evidence="7" type="ORF">WJX81_008416</name>
</gene>
<feature type="region of interest" description="Disordered" evidence="5">
    <location>
        <begin position="478"/>
        <end position="517"/>
    </location>
</feature>
<dbReference type="InterPro" id="IPR022043">
    <property type="entry name" value="CAF1A_DD"/>
</dbReference>
<name>A0AAW1SLA6_9CHLO</name>
<evidence type="ECO:0000256" key="3">
    <source>
        <dbReference type="ARBA" id="ARBA00023204"/>
    </source>
</evidence>
<feature type="compositionally biased region" description="Low complexity" evidence="5">
    <location>
        <begin position="318"/>
        <end position="329"/>
    </location>
</feature>
<evidence type="ECO:0000259" key="6">
    <source>
        <dbReference type="Pfam" id="PF12253"/>
    </source>
</evidence>
<evidence type="ECO:0000313" key="7">
    <source>
        <dbReference type="EMBL" id="KAK9846649.1"/>
    </source>
</evidence>
<feature type="region of interest" description="Disordered" evidence="5">
    <location>
        <begin position="307"/>
        <end position="330"/>
    </location>
</feature>
<keyword evidence="4" id="KW-0539">Nucleus</keyword>
<evidence type="ECO:0000313" key="8">
    <source>
        <dbReference type="Proteomes" id="UP001445335"/>
    </source>
</evidence>
<keyword evidence="2" id="KW-0227">DNA damage</keyword>
<feature type="domain" description="Chromatin assembly factor 1 subunit A dimerization" evidence="6">
    <location>
        <begin position="436"/>
        <end position="506"/>
    </location>
</feature>
<comment type="subcellular location">
    <subcellularLocation>
        <location evidence="1">Nucleus</location>
    </subcellularLocation>
</comment>
<dbReference type="Proteomes" id="UP001445335">
    <property type="component" value="Unassembled WGS sequence"/>
</dbReference>
<dbReference type="GO" id="GO:0005634">
    <property type="term" value="C:nucleus"/>
    <property type="evidence" value="ECO:0007669"/>
    <property type="project" value="UniProtKB-SubCell"/>
</dbReference>
<comment type="caution">
    <text evidence="7">The sequence shown here is derived from an EMBL/GenBank/DDBJ whole genome shotgun (WGS) entry which is preliminary data.</text>
</comment>
<dbReference type="EMBL" id="JALJOU010000001">
    <property type="protein sequence ID" value="KAK9846649.1"/>
    <property type="molecule type" value="Genomic_DNA"/>
</dbReference>
<dbReference type="GO" id="GO:0006334">
    <property type="term" value="P:nucleosome assembly"/>
    <property type="evidence" value="ECO:0007669"/>
    <property type="project" value="TreeGrafter"/>
</dbReference>